<organism evidence="1 2">
    <name type="scientific">Parascaris equorum</name>
    <name type="common">Equine roundworm</name>
    <dbReference type="NCBI Taxonomy" id="6256"/>
    <lineage>
        <taxon>Eukaryota</taxon>
        <taxon>Metazoa</taxon>
        <taxon>Ecdysozoa</taxon>
        <taxon>Nematoda</taxon>
        <taxon>Chromadorea</taxon>
        <taxon>Rhabditida</taxon>
        <taxon>Spirurina</taxon>
        <taxon>Ascaridomorpha</taxon>
        <taxon>Ascaridoidea</taxon>
        <taxon>Ascarididae</taxon>
        <taxon>Parascaris</taxon>
    </lineage>
</organism>
<dbReference type="Proteomes" id="UP000887564">
    <property type="component" value="Unplaced"/>
</dbReference>
<accession>A0A914RLU2</accession>
<dbReference type="AlphaFoldDB" id="A0A914RLU2"/>
<evidence type="ECO:0000313" key="1">
    <source>
        <dbReference type="Proteomes" id="UP000887564"/>
    </source>
</evidence>
<proteinExistence type="predicted"/>
<reference evidence="2" key="1">
    <citation type="submission" date="2022-11" db="UniProtKB">
        <authorList>
            <consortium name="WormBaseParasite"/>
        </authorList>
    </citation>
    <scope>IDENTIFICATION</scope>
</reference>
<name>A0A914RLU2_PAREQ</name>
<keyword evidence="1" id="KW-1185">Reference proteome</keyword>
<evidence type="ECO:0000313" key="2">
    <source>
        <dbReference type="WBParaSite" id="PEQ_0000577701-mRNA-1"/>
    </source>
</evidence>
<protein>
    <submittedName>
        <fullName evidence="2">Uncharacterized protein</fullName>
    </submittedName>
</protein>
<sequence length="92" mass="11148">MHKPYTKLSESEWHNGKYFSEKWERFVSRKLLFDISRNLDELDDADYDIFIPDEILERADPEQLLRNRQAVKRAVRHIHDDPKMAQILLDYS</sequence>
<dbReference type="WBParaSite" id="PEQ_0000577701-mRNA-1">
    <property type="protein sequence ID" value="PEQ_0000577701-mRNA-1"/>
    <property type="gene ID" value="PEQ_0000577701"/>
</dbReference>